<accession>A0A0C3H4I0</accession>
<dbReference type="InterPro" id="IPR010828">
    <property type="entry name" value="Atf2/Sli1-like"/>
</dbReference>
<dbReference type="AlphaFoldDB" id="A0A0C3H4I0"/>
<gene>
    <name evidence="1" type="ORF">OIDMADRAFT_169136</name>
</gene>
<dbReference type="OrthoDB" id="2150604at2759"/>
<name>A0A0C3H4I0_OIDMZ</name>
<proteinExistence type="predicted"/>
<dbReference type="PANTHER" id="PTHR28037:SF1">
    <property type="entry name" value="ALCOHOL O-ACETYLTRANSFERASE 1-RELATED"/>
    <property type="match status" value="1"/>
</dbReference>
<dbReference type="Pfam" id="PF07247">
    <property type="entry name" value="AATase"/>
    <property type="match status" value="1"/>
</dbReference>
<keyword evidence="2" id="KW-1185">Reference proteome</keyword>
<dbReference type="STRING" id="913774.A0A0C3H4I0"/>
<dbReference type="Proteomes" id="UP000054321">
    <property type="component" value="Unassembled WGS sequence"/>
</dbReference>
<evidence type="ECO:0008006" key="3">
    <source>
        <dbReference type="Google" id="ProtNLM"/>
    </source>
</evidence>
<reference evidence="2" key="2">
    <citation type="submission" date="2015-01" db="EMBL/GenBank/DDBJ databases">
        <title>Evolutionary Origins and Diversification of the Mycorrhizal Mutualists.</title>
        <authorList>
            <consortium name="DOE Joint Genome Institute"/>
            <consortium name="Mycorrhizal Genomics Consortium"/>
            <person name="Kohler A."/>
            <person name="Kuo A."/>
            <person name="Nagy L.G."/>
            <person name="Floudas D."/>
            <person name="Copeland A."/>
            <person name="Barry K.W."/>
            <person name="Cichocki N."/>
            <person name="Veneault-Fourrey C."/>
            <person name="LaButti K."/>
            <person name="Lindquist E.A."/>
            <person name="Lipzen A."/>
            <person name="Lundell T."/>
            <person name="Morin E."/>
            <person name="Murat C."/>
            <person name="Riley R."/>
            <person name="Ohm R."/>
            <person name="Sun H."/>
            <person name="Tunlid A."/>
            <person name="Henrissat B."/>
            <person name="Grigoriev I.V."/>
            <person name="Hibbett D.S."/>
            <person name="Martin F."/>
        </authorList>
    </citation>
    <scope>NUCLEOTIDE SEQUENCE [LARGE SCALE GENOMIC DNA]</scope>
    <source>
        <strain evidence="2">Zn</strain>
    </source>
</reference>
<dbReference type="GO" id="GO:0008080">
    <property type="term" value="F:N-acetyltransferase activity"/>
    <property type="evidence" value="ECO:0007669"/>
    <property type="project" value="TreeGrafter"/>
</dbReference>
<dbReference type="InParanoid" id="A0A0C3H4I0"/>
<sequence length="508" mass="55722">MSNTETMTVLRPAGKSERRCIMRHALGYYRALIVTGLYVQQLQSDSPGELGVETFVPALKHCIAAQPILSAAIRGEGTESPQFVRPATLDLRNHIKIYEAQTANSTTAANDNDILKEVLIETHEKLYVDIERIPPWKIVVLPLLKQPGSSERRFYILFSYSHSHGDGKSGLAFHKTFIKGLETGHLTNDANPIYKPPSSPLLPPIEKACKLKISLPYLLRPLVATYMPKFLAGMLGLHTSAGQRNPDSWTGTPASYDPENFHVGMEIIVIDKETLNAILAACRSHGAKYTGLLHQVIVRALSQALPADAPAGNFVAETAVDLRNLIPGISADDMALCMSGFYEALPRVDNGFGPGGKQDEDDKEAMWAGARSTTEKLAARVSTLSDQPIGLLQYLAHFRMWLVNQIGKPRDGSYEISNILSFDPFSGDNSANQQHTKSLDVERMVFSQPANATSSPLCFQVVSRKGGDMVMTLTWQRGVLGVPDEDNFVKWICDTIQKLTTSIASDAS</sequence>
<dbReference type="HOGENOM" id="CLU_024469_1_0_1"/>
<protein>
    <recommendedName>
        <fullName evidence="3">Alcohol acetyltransferase</fullName>
    </recommendedName>
</protein>
<dbReference type="InterPro" id="IPR052058">
    <property type="entry name" value="Alcohol_O-acetyltransferase"/>
</dbReference>
<evidence type="ECO:0000313" key="1">
    <source>
        <dbReference type="EMBL" id="KIM97376.1"/>
    </source>
</evidence>
<evidence type="ECO:0000313" key="2">
    <source>
        <dbReference type="Proteomes" id="UP000054321"/>
    </source>
</evidence>
<organism evidence="1 2">
    <name type="scientific">Oidiodendron maius (strain Zn)</name>
    <dbReference type="NCBI Taxonomy" id="913774"/>
    <lineage>
        <taxon>Eukaryota</taxon>
        <taxon>Fungi</taxon>
        <taxon>Dikarya</taxon>
        <taxon>Ascomycota</taxon>
        <taxon>Pezizomycotina</taxon>
        <taxon>Leotiomycetes</taxon>
        <taxon>Leotiomycetes incertae sedis</taxon>
        <taxon>Myxotrichaceae</taxon>
        <taxon>Oidiodendron</taxon>
    </lineage>
</organism>
<dbReference type="EMBL" id="KN832882">
    <property type="protein sequence ID" value="KIM97376.1"/>
    <property type="molecule type" value="Genomic_DNA"/>
</dbReference>
<reference evidence="1 2" key="1">
    <citation type="submission" date="2014-04" db="EMBL/GenBank/DDBJ databases">
        <authorList>
            <consortium name="DOE Joint Genome Institute"/>
            <person name="Kuo A."/>
            <person name="Martino E."/>
            <person name="Perotto S."/>
            <person name="Kohler A."/>
            <person name="Nagy L.G."/>
            <person name="Floudas D."/>
            <person name="Copeland A."/>
            <person name="Barry K.W."/>
            <person name="Cichocki N."/>
            <person name="Veneault-Fourrey C."/>
            <person name="LaButti K."/>
            <person name="Lindquist E.A."/>
            <person name="Lipzen A."/>
            <person name="Lundell T."/>
            <person name="Morin E."/>
            <person name="Murat C."/>
            <person name="Sun H."/>
            <person name="Tunlid A."/>
            <person name="Henrissat B."/>
            <person name="Grigoriev I.V."/>
            <person name="Hibbett D.S."/>
            <person name="Martin F."/>
            <person name="Nordberg H.P."/>
            <person name="Cantor M.N."/>
            <person name="Hua S.X."/>
        </authorList>
    </citation>
    <scope>NUCLEOTIDE SEQUENCE [LARGE SCALE GENOMIC DNA]</scope>
    <source>
        <strain evidence="1 2">Zn</strain>
    </source>
</reference>
<dbReference type="PANTHER" id="PTHR28037">
    <property type="entry name" value="ALCOHOL O-ACETYLTRANSFERASE 1-RELATED"/>
    <property type="match status" value="1"/>
</dbReference>